<proteinExistence type="predicted"/>
<keyword evidence="5 11" id="KW-0418">Kinase</keyword>
<evidence type="ECO:0000256" key="3">
    <source>
        <dbReference type="ARBA" id="ARBA00022679"/>
    </source>
</evidence>
<evidence type="ECO:0000313" key="11">
    <source>
        <dbReference type="EMBL" id="AWH96538.1"/>
    </source>
</evidence>
<keyword evidence="3" id="KW-0808">Transferase</keyword>
<dbReference type="PROSITE" id="PS50011">
    <property type="entry name" value="PROTEIN_KINASE_DOM"/>
    <property type="match status" value="1"/>
</dbReference>
<evidence type="ECO:0000256" key="4">
    <source>
        <dbReference type="ARBA" id="ARBA00022741"/>
    </source>
</evidence>
<dbReference type="SUPFAM" id="SSF48452">
    <property type="entry name" value="TPR-like"/>
    <property type="match status" value="1"/>
</dbReference>
<keyword evidence="2 11" id="KW-0723">Serine/threonine-protein kinase</keyword>
<name>A0AAD0NRQ6_9ACTN</name>
<gene>
    <name evidence="11" type="ORF">A6048_14750</name>
</gene>
<dbReference type="Gene3D" id="1.25.40.10">
    <property type="entry name" value="Tetratricopeptide repeat domain"/>
    <property type="match status" value="2"/>
</dbReference>
<dbReference type="KEGG" id="dpc:A6048_14750"/>
<evidence type="ECO:0000259" key="10">
    <source>
        <dbReference type="PROSITE" id="PS50011"/>
    </source>
</evidence>
<dbReference type="InterPro" id="IPR011009">
    <property type="entry name" value="Kinase-like_dom_sf"/>
</dbReference>
<dbReference type="CDD" id="cd14014">
    <property type="entry name" value="STKc_PknB_like"/>
    <property type="match status" value="1"/>
</dbReference>
<dbReference type="InterPro" id="IPR008271">
    <property type="entry name" value="Ser/Thr_kinase_AS"/>
</dbReference>
<dbReference type="Pfam" id="PF16918">
    <property type="entry name" value="PknG_TPR"/>
    <property type="match status" value="1"/>
</dbReference>
<evidence type="ECO:0000313" key="12">
    <source>
        <dbReference type="Proteomes" id="UP000244903"/>
    </source>
</evidence>
<dbReference type="SMART" id="SM00220">
    <property type="entry name" value="S_TKc"/>
    <property type="match status" value="1"/>
</dbReference>
<dbReference type="PANTHER" id="PTHR24363:SF0">
    <property type="entry name" value="SERINE_THREONINE KINASE LIKE DOMAIN CONTAINING 1"/>
    <property type="match status" value="1"/>
</dbReference>
<comment type="catalytic activity">
    <reaction evidence="7">
        <text>L-threonyl-[protein] + ATP = O-phospho-L-threonyl-[protein] + ADP + H(+)</text>
        <dbReference type="Rhea" id="RHEA:46608"/>
        <dbReference type="Rhea" id="RHEA-COMP:11060"/>
        <dbReference type="Rhea" id="RHEA-COMP:11605"/>
        <dbReference type="ChEBI" id="CHEBI:15378"/>
        <dbReference type="ChEBI" id="CHEBI:30013"/>
        <dbReference type="ChEBI" id="CHEBI:30616"/>
        <dbReference type="ChEBI" id="CHEBI:61977"/>
        <dbReference type="ChEBI" id="CHEBI:456216"/>
        <dbReference type="EC" id="2.7.11.1"/>
    </reaction>
</comment>
<evidence type="ECO:0000256" key="6">
    <source>
        <dbReference type="ARBA" id="ARBA00022840"/>
    </source>
</evidence>
<dbReference type="Pfam" id="PF00069">
    <property type="entry name" value="Pkinase"/>
    <property type="match status" value="1"/>
</dbReference>
<reference evidence="11 12" key="1">
    <citation type="submission" date="2016-04" db="EMBL/GenBank/DDBJ databases">
        <title>Complete genome sequence of the haloalkaliphilic hydrocarbon-degrading bacterium Dietzia psychralcaliphila ILA-1T, isolated from a drain of a fish product-processing plant.</title>
        <authorList>
            <person name="Zhao J."/>
            <person name="Hu B."/>
            <person name="Geng S."/>
            <person name="Nie Y."/>
            <person name="Tang Y."/>
        </authorList>
    </citation>
    <scope>NUCLEOTIDE SEQUENCE [LARGE SCALE GENOMIC DNA]</scope>
    <source>
        <strain evidence="11 12">ILA-1</strain>
    </source>
</reference>
<comment type="catalytic activity">
    <reaction evidence="8">
        <text>L-seryl-[protein] + ATP = O-phospho-L-seryl-[protein] + ADP + H(+)</text>
        <dbReference type="Rhea" id="RHEA:17989"/>
        <dbReference type="Rhea" id="RHEA-COMP:9863"/>
        <dbReference type="Rhea" id="RHEA-COMP:11604"/>
        <dbReference type="ChEBI" id="CHEBI:15378"/>
        <dbReference type="ChEBI" id="CHEBI:29999"/>
        <dbReference type="ChEBI" id="CHEBI:30616"/>
        <dbReference type="ChEBI" id="CHEBI:83421"/>
        <dbReference type="ChEBI" id="CHEBI:456216"/>
        <dbReference type="EC" id="2.7.11.1"/>
    </reaction>
</comment>
<feature type="domain" description="Protein kinase" evidence="10">
    <location>
        <begin position="231"/>
        <end position="498"/>
    </location>
</feature>
<dbReference type="InterPro" id="IPR000719">
    <property type="entry name" value="Prot_kinase_dom"/>
</dbReference>
<dbReference type="PANTHER" id="PTHR24363">
    <property type="entry name" value="SERINE/THREONINE PROTEIN KINASE"/>
    <property type="match status" value="1"/>
</dbReference>
<dbReference type="FunFam" id="1.10.510.10:FF:000306">
    <property type="entry name" value="Serine/threonine protein kinase"/>
    <property type="match status" value="1"/>
</dbReference>
<protein>
    <recommendedName>
        <fullName evidence="1">non-specific serine/threonine protein kinase</fullName>
        <ecNumber evidence="1">2.7.11.1</ecNumber>
    </recommendedName>
</protein>
<evidence type="ECO:0000256" key="7">
    <source>
        <dbReference type="ARBA" id="ARBA00047899"/>
    </source>
</evidence>
<feature type="compositionally biased region" description="Polar residues" evidence="9">
    <location>
        <begin position="153"/>
        <end position="163"/>
    </location>
</feature>
<keyword evidence="6" id="KW-0067">ATP-binding</keyword>
<keyword evidence="12" id="KW-1185">Reference proteome</keyword>
<evidence type="ECO:0000256" key="9">
    <source>
        <dbReference type="SAM" id="MobiDB-lite"/>
    </source>
</evidence>
<evidence type="ECO:0000256" key="1">
    <source>
        <dbReference type="ARBA" id="ARBA00012513"/>
    </source>
</evidence>
<evidence type="ECO:0000256" key="2">
    <source>
        <dbReference type="ARBA" id="ARBA00022527"/>
    </source>
</evidence>
<dbReference type="Proteomes" id="UP000244903">
    <property type="component" value="Chromosome"/>
</dbReference>
<dbReference type="InterPro" id="IPR031636">
    <property type="entry name" value="PknG_TPR"/>
</dbReference>
<sequence>MSYRKWDDGPAVDEPTAGTQATFRTEAVPVTGALEVTGATEETGPTEETGSMEATSAVAATGAIPATGAVSMTGFLDDTAGSATEVAGNSGAAGTSGASGSSGASGISGASGSSDTGAVEAVAITGPVDRGDDDPESSTRSVPGVRPSARTGEVTSGDRSTSAPFRLRQPSKPEDRPSPASEGLVDLPYIIPVDPNSAMLSPEEIEAECEASDGRLPRPELRPDDIVADQYEVRGALAHGGMGWIYLAVDHNVSDRWVVLKGLLHADQAEAQEVAVAEREILAELSHPSIVRIYNFIHDDWATSPTHGGYIVMEYVGGPSLRDVRRSAPGRVLPVEKAIAYVLEALTALSYLHSVGLVYNDLKPENIMLTEDHVKLIDMGAVSGVGDYGHIYGTPGFQAPEIPKTGPTIASDLYTVGRTLASLIVRLPVVDGRYADGIPSPVEEPVFSRYDSLYRFLLRSTNEDPSMRFRSANGMAGQLMGVLREVLALRTGIPHPAFSSVFSPQRSTFGTLFTVEPTDFLVDGHARDTTLTGAELVDALPVPLMESSDPAGRILAATSYTSVEQRIDTLRELYSDSESEAHESVGVIMSLARAYLESGDLAAAEALLEENAHRLRSEWRLVWYVGVIALLKGDPVGAYPMFQQVLSAMPGENGPKLALAATAELILDVCPEGDRTRWARSSEHFYRTVWSVDRSVVSSAFGLARQLQRRGEVTAAIEELDRVPPNSRYSALANLTAILLLCHGRPLKETEESHLREAARRVTNLSAGEHRAFQIRLTVLTTALAWIQLPGNEPSPSPLMRGVPFTEFGLRSGAETVLRTLARSTETRQQRFRLVDQANSIRPRTLF</sequence>
<dbReference type="GO" id="GO:0005524">
    <property type="term" value="F:ATP binding"/>
    <property type="evidence" value="ECO:0007669"/>
    <property type="project" value="UniProtKB-KW"/>
</dbReference>
<dbReference type="AlphaFoldDB" id="A0AAD0NRQ6"/>
<dbReference type="EC" id="2.7.11.1" evidence="1"/>
<organism evidence="11 12">
    <name type="scientific">Dietzia psychralcaliphila</name>
    <dbReference type="NCBI Taxonomy" id="139021"/>
    <lineage>
        <taxon>Bacteria</taxon>
        <taxon>Bacillati</taxon>
        <taxon>Actinomycetota</taxon>
        <taxon>Actinomycetes</taxon>
        <taxon>Mycobacteriales</taxon>
        <taxon>Dietziaceae</taxon>
        <taxon>Dietzia</taxon>
    </lineage>
</organism>
<dbReference type="Gene3D" id="3.30.200.20">
    <property type="entry name" value="Phosphorylase Kinase, domain 1"/>
    <property type="match status" value="1"/>
</dbReference>
<keyword evidence="4" id="KW-0547">Nucleotide-binding</keyword>
<feature type="region of interest" description="Disordered" evidence="9">
    <location>
        <begin position="88"/>
        <end position="187"/>
    </location>
</feature>
<feature type="region of interest" description="Disordered" evidence="9">
    <location>
        <begin position="1"/>
        <end position="52"/>
    </location>
</feature>
<dbReference type="PROSITE" id="PS00108">
    <property type="entry name" value="PROTEIN_KINASE_ST"/>
    <property type="match status" value="1"/>
</dbReference>
<dbReference type="Gene3D" id="1.10.510.10">
    <property type="entry name" value="Transferase(Phosphotransferase) domain 1"/>
    <property type="match status" value="1"/>
</dbReference>
<accession>A0AAD0NRQ6</accession>
<dbReference type="SUPFAM" id="SSF56112">
    <property type="entry name" value="Protein kinase-like (PK-like)"/>
    <property type="match status" value="1"/>
</dbReference>
<dbReference type="RefSeq" id="WP_107745510.1">
    <property type="nucleotide sequence ID" value="NZ_CP015453.1"/>
</dbReference>
<dbReference type="InterPro" id="IPR011990">
    <property type="entry name" value="TPR-like_helical_dom_sf"/>
</dbReference>
<evidence type="ECO:0000256" key="8">
    <source>
        <dbReference type="ARBA" id="ARBA00048679"/>
    </source>
</evidence>
<dbReference type="GO" id="GO:0004674">
    <property type="term" value="F:protein serine/threonine kinase activity"/>
    <property type="evidence" value="ECO:0007669"/>
    <property type="project" value="UniProtKB-KW"/>
</dbReference>
<feature type="compositionally biased region" description="Low complexity" evidence="9">
    <location>
        <begin position="88"/>
        <end position="118"/>
    </location>
</feature>
<evidence type="ECO:0000256" key="5">
    <source>
        <dbReference type="ARBA" id="ARBA00022777"/>
    </source>
</evidence>
<feature type="compositionally biased region" description="Low complexity" evidence="9">
    <location>
        <begin position="35"/>
        <end position="49"/>
    </location>
</feature>
<dbReference type="EMBL" id="CP015453">
    <property type="protein sequence ID" value="AWH96538.1"/>
    <property type="molecule type" value="Genomic_DNA"/>
</dbReference>